<evidence type="ECO:0000313" key="3">
    <source>
        <dbReference type="Proteomes" id="UP001596067"/>
    </source>
</evidence>
<dbReference type="Pfam" id="PF04149">
    <property type="entry name" value="DUF397"/>
    <property type="match status" value="2"/>
</dbReference>
<dbReference type="EMBL" id="JBHSOD010000001">
    <property type="protein sequence ID" value="MFC5883386.1"/>
    <property type="molecule type" value="Genomic_DNA"/>
</dbReference>
<evidence type="ECO:0000313" key="2">
    <source>
        <dbReference type="EMBL" id="MFC5883386.1"/>
    </source>
</evidence>
<accession>A0ABW1EQS2</accession>
<dbReference type="Proteomes" id="UP001596067">
    <property type="component" value="Unassembled WGS sequence"/>
</dbReference>
<feature type="domain" description="DUF397" evidence="1">
    <location>
        <begin position="6"/>
        <end position="23"/>
    </location>
</feature>
<gene>
    <name evidence="2" type="ORF">ACFP0N_00155</name>
</gene>
<keyword evidence="3" id="KW-1185">Reference proteome</keyword>
<proteinExistence type="predicted"/>
<organism evidence="2 3">
    <name type="scientific">Kitasatospora aburaviensis</name>
    <dbReference type="NCBI Taxonomy" id="67265"/>
    <lineage>
        <taxon>Bacteria</taxon>
        <taxon>Bacillati</taxon>
        <taxon>Actinomycetota</taxon>
        <taxon>Actinomycetes</taxon>
        <taxon>Kitasatosporales</taxon>
        <taxon>Streptomycetaceae</taxon>
        <taxon>Kitasatospora</taxon>
    </lineage>
</organism>
<reference evidence="3" key="1">
    <citation type="journal article" date="2019" name="Int. J. Syst. Evol. Microbiol.">
        <title>The Global Catalogue of Microorganisms (GCM) 10K type strain sequencing project: providing services to taxonomists for standard genome sequencing and annotation.</title>
        <authorList>
            <consortium name="The Broad Institute Genomics Platform"/>
            <consortium name="The Broad Institute Genome Sequencing Center for Infectious Disease"/>
            <person name="Wu L."/>
            <person name="Ma J."/>
        </authorList>
    </citation>
    <scope>NUCLEOTIDE SEQUENCE [LARGE SCALE GENOMIC DNA]</scope>
    <source>
        <strain evidence="3">CGMCC 4.1469</strain>
    </source>
</reference>
<dbReference type="RefSeq" id="WP_313766197.1">
    <property type="nucleotide sequence ID" value="NZ_BAAAVH010000072.1"/>
</dbReference>
<comment type="caution">
    <text evidence="2">The sequence shown here is derived from an EMBL/GenBank/DDBJ whole genome shotgun (WGS) entry which is preliminary data.</text>
</comment>
<protein>
    <submittedName>
        <fullName evidence="2">DUF397 domain-containing protein</fullName>
    </submittedName>
</protein>
<feature type="domain" description="DUF397" evidence="1">
    <location>
        <begin position="24"/>
        <end position="74"/>
    </location>
</feature>
<name>A0ABW1EQS2_9ACTN</name>
<evidence type="ECO:0000259" key="1">
    <source>
        <dbReference type="Pfam" id="PF04149"/>
    </source>
</evidence>
<dbReference type="InterPro" id="IPR007278">
    <property type="entry name" value="DUF397"/>
</dbReference>
<sequence>MSPELDWFKSSHSSNEGGECIEIAWHRSSYNTNEDANCVEVAETTTAILVRDSKDKSGPHLTFDPAAWQAFLTYAAYVAI</sequence>